<keyword evidence="2" id="KW-1185">Reference proteome</keyword>
<sequence>MAMLHGSDQLLSGAGDVLGRRAYVRARSSWCLFTTTSAGLWFPTSYASPVQSAKQYVSPSARIPLAHLWC</sequence>
<dbReference type="EMBL" id="JANPWB010000013">
    <property type="protein sequence ID" value="KAJ1110139.1"/>
    <property type="molecule type" value="Genomic_DNA"/>
</dbReference>
<reference evidence="1" key="1">
    <citation type="journal article" date="2022" name="bioRxiv">
        <title>Sequencing and chromosome-scale assembly of the giantPleurodeles waltlgenome.</title>
        <authorList>
            <person name="Brown T."/>
            <person name="Elewa A."/>
            <person name="Iarovenko S."/>
            <person name="Subramanian E."/>
            <person name="Araus A.J."/>
            <person name="Petzold A."/>
            <person name="Susuki M."/>
            <person name="Suzuki K.-i.T."/>
            <person name="Hayashi T."/>
            <person name="Toyoda A."/>
            <person name="Oliveira C."/>
            <person name="Osipova E."/>
            <person name="Leigh N.D."/>
            <person name="Simon A."/>
            <person name="Yun M.H."/>
        </authorList>
    </citation>
    <scope>NUCLEOTIDE SEQUENCE</scope>
    <source>
        <strain evidence="1">20211129_DDA</strain>
        <tissue evidence="1">Liver</tissue>
    </source>
</reference>
<accession>A0AAV7N4F6</accession>
<name>A0AAV7N4F6_PLEWA</name>
<proteinExistence type="predicted"/>
<gene>
    <name evidence="1" type="ORF">NDU88_007494</name>
</gene>
<dbReference type="AlphaFoldDB" id="A0AAV7N4F6"/>
<comment type="caution">
    <text evidence="1">The sequence shown here is derived from an EMBL/GenBank/DDBJ whole genome shotgun (WGS) entry which is preliminary data.</text>
</comment>
<protein>
    <submittedName>
        <fullName evidence="1">Uncharacterized protein</fullName>
    </submittedName>
</protein>
<dbReference type="Proteomes" id="UP001066276">
    <property type="component" value="Chromosome 9"/>
</dbReference>
<evidence type="ECO:0000313" key="2">
    <source>
        <dbReference type="Proteomes" id="UP001066276"/>
    </source>
</evidence>
<evidence type="ECO:0000313" key="1">
    <source>
        <dbReference type="EMBL" id="KAJ1110139.1"/>
    </source>
</evidence>
<organism evidence="1 2">
    <name type="scientific">Pleurodeles waltl</name>
    <name type="common">Iberian ribbed newt</name>
    <dbReference type="NCBI Taxonomy" id="8319"/>
    <lineage>
        <taxon>Eukaryota</taxon>
        <taxon>Metazoa</taxon>
        <taxon>Chordata</taxon>
        <taxon>Craniata</taxon>
        <taxon>Vertebrata</taxon>
        <taxon>Euteleostomi</taxon>
        <taxon>Amphibia</taxon>
        <taxon>Batrachia</taxon>
        <taxon>Caudata</taxon>
        <taxon>Salamandroidea</taxon>
        <taxon>Salamandridae</taxon>
        <taxon>Pleurodelinae</taxon>
        <taxon>Pleurodeles</taxon>
    </lineage>
</organism>